<keyword evidence="2" id="KW-0732">Signal</keyword>
<dbReference type="RefSeq" id="WP_394631273.1">
    <property type="nucleotide sequence ID" value="NZ_JBIHMK010000098.1"/>
</dbReference>
<feature type="region of interest" description="Disordered" evidence="1">
    <location>
        <begin position="177"/>
        <end position="196"/>
    </location>
</feature>
<organism evidence="3 4">
    <name type="scientific">Streptomyces chitinivorans</name>
    <dbReference type="NCBI Taxonomy" id="1257027"/>
    <lineage>
        <taxon>Bacteria</taxon>
        <taxon>Bacillati</taxon>
        <taxon>Actinomycetota</taxon>
        <taxon>Actinomycetes</taxon>
        <taxon>Kitasatosporales</taxon>
        <taxon>Streptomycetaceae</taxon>
        <taxon>Streptomyces</taxon>
    </lineage>
</organism>
<evidence type="ECO:0000256" key="2">
    <source>
        <dbReference type="SAM" id="SignalP"/>
    </source>
</evidence>
<feature type="region of interest" description="Disordered" evidence="1">
    <location>
        <begin position="320"/>
        <end position="363"/>
    </location>
</feature>
<reference evidence="3 4" key="1">
    <citation type="submission" date="2024-10" db="EMBL/GenBank/DDBJ databases">
        <authorList>
            <person name="Cho J.-C."/>
        </authorList>
    </citation>
    <scope>NUCLEOTIDE SEQUENCE [LARGE SCALE GENOMIC DNA]</scope>
    <source>
        <strain evidence="3 4">KCTC29696</strain>
    </source>
</reference>
<evidence type="ECO:0000313" key="3">
    <source>
        <dbReference type="EMBL" id="MFH0250788.1"/>
    </source>
</evidence>
<dbReference type="Proteomes" id="UP001607069">
    <property type="component" value="Unassembled WGS sequence"/>
</dbReference>
<keyword evidence="4" id="KW-1185">Reference proteome</keyword>
<evidence type="ECO:0000256" key="1">
    <source>
        <dbReference type="SAM" id="MobiDB-lite"/>
    </source>
</evidence>
<dbReference type="EMBL" id="JBIHMK010000098">
    <property type="protein sequence ID" value="MFH0250788.1"/>
    <property type="molecule type" value="Genomic_DNA"/>
</dbReference>
<protein>
    <submittedName>
        <fullName evidence="3">Uncharacterized protein</fullName>
    </submittedName>
</protein>
<proteinExistence type="predicted"/>
<feature type="region of interest" description="Disordered" evidence="1">
    <location>
        <begin position="220"/>
        <end position="262"/>
    </location>
</feature>
<feature type="compositionally biased region" description="Acidic residues" evidence="1">
    <location>
        <begin position="178"/>
        <end position="190"/>
    </location>
</feature>
<accession>A0ABW7HYE4</accession>
<gene>
    <name evidence="3" type="ORF">ACG5V6_21560</name>
</gene>
<name>A0ABW7HYE4_9ACTN</name>
<comment type="caution">
    <text evidence="3">The sequence shown here is derived from an EMBL/GenBank/DDBJ whole genome shotgun (WGS) entry which is preliminary data.</text>
</comment>
<evidence type="ECO:0000313" key="4">
    <source>
        <dbReference type="Proteomes" id="UP001607069"/>
    </source>
</evidence>
<sequence>MRKWLLSAALGATALAVAAAAIVHSNRDSEEPEALKANRAQVRKACAGLLPAAHLDPFLPEDTTGRVRQYGALVEPGHESRAFIDCRLVWTDDEGEAALDIHMRAEPWGPGDELPSADEDETLPFPYRLPDGSRGAVVSGSGHAEAYLKASCPKGDFERFRLGTDLKVFVELPVGVHDEDDGNEHEDDEHADGLVEEDLRLTARSALRVADRVREQQACGTAPFGRLRPVPMPASDDGGGYGDDGEAGAEGERSGSPRGKGTCAWLDPAVMGYPKGDWKVSGGSSFDPSVGECRAVLDGFPDENEIKGVEAVSVSGAGARGFYQGDETGLSDQETREHHSPGPGWAAGPEEPEGTAELRPNGSRTLPSLALWAESMCDGGQTFHRVSATPELGYSLDPDGEVMLYVGKGPALSGSARGELSRTARAALDRYLAAPGGWPERAHCRDTTILGEVEEWEEIAD</sequence>
<feature type="signal peptide" evidence="2">
    <location>
        <begin position="1"/>
        <end position="18"/>
    </location>
</feature>
<feature type="chain" id="PRO_5045301607" evidence="2">
    <location>
        <begin position="19"/>
        <end position="461"/>
    </location>
</feature>